<protein>
    <recommendedName>
        <fullName evidence="5 11">2-dehydropantoate 2-reductase</fullName>
        <ecNumber evidence="4 11">1.1.1.169</ecNumber>
    </recommendedName>
    <alternativeName>
        <fullName evidence="9 11">Ketopantoate reductase</fullName>
    </alternativeName>
</protein>
<dbReference type="Gene3D" id="1.10.1040.10">
    <property type="entry name" value="N-(1-d-carboxylethyl)-l-norvaline Dehydrogenase, domain 2"/>
    <property type="match status" value="1"/>
</dbReference>
<evidence type="ECO:0000259" key="13">
    <source>
        <dbReference type="Pfam" id="PF08546"/>
    </source>
</evidence>
<evidence type="ECO:0000313" key="15">
    <source>
        <dbReference type="Proteomes" id="UP000535491"/>
    </source>
</evidence>
<evidence type="ECO:0000256" key="3">
    <source>
        <dbReference type="ARBA" id="ARBA00007870"/>
    </source>
</evidence>
<evidence type="ECO:0000259" key="12">
    <source>
        <dbReference type="Pfam" id="PF02558"/>
    </source>
</evidence>
<comment type="catalytic activity">
    <reaction evidence="10 11">
        <text>(R)-pantoate + NADP(+) = 2-dehydropantoate + NADPH + H(+)</text>
        <dbReference type="Rhea" id="RHEA:16233"/>
        <dbReference type="ChEBI" id="CHEBI:11561"/>
        <dbReference type="ChEBI" id="CHEBI:15378"/>
        <dbReference type="ChEBI" id="CHEBI:15980"/>
        <dbReference type="ChEBI" id="CHEBI:57783"/>
        <dbReference type="ChEBI" id="CHEBI:58349"/>
        <dbReference type="EC" id="1.1.1.169"/>
    </reaction>
</comment>
<dbReference type="SUPFAM" id="SSF48179">
    <property type="entry name" value="6-phosphogluconate dehydrogenase C-terminal domain-like"/>
    <property type="match status" value="1"/>
</dbReference>
<dbReference type="GO" id="GO:0015940">
    <property type="term" value="P:pantothenate biosynthetic process"/>
    <property type="evidence" value="ECO:0007669"/>
    <property type="project" value="UniProtKB-UniPathway"/>
</dbReference>
<dbReference type="RefSeq" id="WP_181751502.1">
    <property type="nucleotide sequence ID" value="NZ_JACEIQ010000006.1"/>
</dbReference>
<feature type="domain" description="Ketopantoate reductase C-terminal" evidence="13">
    <location>
        <begin position="188"/>
        <end position="310"/>
    </location>
</feature>
<dbReference type="InterPro" id="IPR013332">
    <property type="entry name" value="KPR_N"/>
</dbReference>
<dbReference type="InterPro" id="IPR013752">
    <property type="entry name" value="KPA_reductase"/>
</dbReference>
<dbReference type="Proteomes" id="UP000535491">
    <property type="component" value="Unassembled WGS sequence"/>
</dbReference>
<reference evidence="14 15" key="1">
    <citation type="submission" date="2020-07" db="EMBL/GenBank/DDBJ databases">
        <authorList>
            <person name="Feng H."/>
        </authorList>
    </citation>
    <scope>NUCLEOTIDE SEQUENCE [LARGE SCALE GENOMIC DNA]</scope>
    <source>
        <strain evidence="15">s-10</strain>
    </source>
</reference>
<evidence type="ECO:0000256" key="1">
    <source>
        <dbReference type="ARBA" id="ARBA00002919"/>
    </source>
</evidence>
<feature type="domain" description="Ketopantoate reductase N-terminal" evidence="12">
    <location>
        <begin position="3"/>
        <end position="155"/>
    </location>
</feature>
<evidence type="ECO:0000256" key="8">
    <source>
        <dbReference type="ARBA" id="ARBA00023002"/>
    </source>
</evidence>
<evidence type="ECO:0000256" key="7">
    <source>
        <dbReference type="ARBA" id="ARBA00022857"/>
    </source>
</evidence>
<dbReference type="GO" id="GO:0008677">
    <property type="term" value="F:2-dehydropantoate 2-reductase activity"/>
    <property type="evidence" value="ECO:0007669"/>
    <property type="project" value="UniProtKB-EC"/>
</dbReference>
<comment type="function">
    <text evidence="1 11">Catalyzes the NADPH-dependent reduction of ketopantoate into pantoic acid.</text>
</comment>
<dbReference type="Pfam" id="PF02558">
    <property type="entry name" value="ApbA"/>
    <property type="match status" value="1"/>
</dbReference>
<dbReference type="InterPro" id="IPR003710">
    <property type="entry name" value="ApbA"/>
</dbReference>
<gene>
    <name evidence="14" type="ORF">H1191_08075</name>
</gene>
<evidence type="ECO:0000256" key="4">
    <source>
        <dbReference type="ARBA" id="ARBA00013014"/>
    </source>
</evidence>
<accession>A0A7W1WQM0</accession>
<dbReference type="GO" id="GO:0050661">
    <property type="term" value="F:NADP binding"/>
    <property type="evidence" value="ECO:0007669"/>
    <property type="project" value="TreeGrafter"/>
</dbReference>
<dbReference type="FunFam" id="1.10.1040.10:FF:000017">
    <property type="entry name" value="2-dehydropantoate 2-reductase"/>
    <property type="match status" value="1"/>
</dbReference>
<comment type="similarity">
    <text evidence="3 11">Belongs to the ketopantoate reductase family.</text>
</comment>
<dbReference type="InterPro" id="IPR013328">
    <property type="entry name" value="6PGD_dom2"/>
</dbReference>
<dbReference type="SUPFAM" id="SSF51735">
    <property type="entry name" value="NAD(P)-binding Rossmann-fold domains"/>
    <property type="match status" value="1"/>
</dbReference>
<dbReference type="InterPro" id="IPR008927">
    <property type="entry name" value="6-PGluconate_DH-like_C_sf"/>
</dbReference>
<sequence>MKIAILGCGALGLLWGARLSQLKNLETVLITRTGEQQQCLCEKGLIFTSFRHQTRRIPVRAEQSSQITVNNPFDVVFVTVKQIHLADVIPLLQTITHPESQILFWQNGLGHGDQIARLRRRPWTYAAVTTEGAWKKRGNEVEHTGLGETWIGAFPKAGQPHPALLSLLDMIQGQRQDFGISLNYDSQVLRRIWEKMAINCVINPLTAIDQVKNGELLSGEYTVIMEEILSETLEVAAKQGIVLDREDTMAKVRMVCRKTAGNYSSMLQDLQKGRRTEIDFINGAVVELGKKNGIDAPINQEMVRLIHARETG</sequence>
<name>A0A7W1WQM0_9BACL</name>
<dbReference type="Gene3D" id="3.40.50.720">
    <property type="entry name" value="NAD(P)-binding Rossmann-like Domain"/>
    <property type="match status" value="1"/>
</dbReference>
<dbReference type="GO" id="GO:0005737">
    <property type="term" value="C:cytoplasm"/>
    <property type="evidence" value="ECO:0007669"/>
    <property type="project" value="TreeGrafter"/>
</dbReference>
<dbReference type="EMBL" id="JACEIQ010000006">
    <property type="protein sequence ID" value="MBA4494260.1"/>
    <property type="molecule type" value="Genomic_DNA"/>
</dbReference>
<dbReference type="Pfam" id="PF08546">
    <property type="entry name" value="ApbA_C"/>
    <property type="match status" value="1"/>
</dbReference>
<evidence type="ECO:0000313" key="14">
    <source>
        <dbReference type="EMBL" id="MBA4494260.1"/>
    </source>
</evidence>
<dbReference type="InterPro" id="IPR036291">
    <property type="entry name" value="NAD(P)-bd_dom_sf"/>
</dbReference>
<dbReference type="InterPro" id="IPR050838">
    <property type="entry name" value="Ketopantoate_reductase"/>
</dbReference>
<dbReference type="UniPathway" id="UPA00028">
    <property type="reaction ID" value="UER00004"/>
</dbReference>
<evidence type="ECO:0000256" key="6">
    <source>
        <dbReference type="ARBA" id="ARBA00022655"/>
    </source>
</evidence>
<keyword evidence="7 11" id="KW-0521">NADP</keyword>
<evidence type="ECO:0000256" key="11">
    <source>
        <dbReference type="RuleBase" id="RU362068"/>
    </source>
</evidence>
<evidence type="ECO:0000256" key="10">
    <source>
        <dbReference type="ARBA" id="ARBA00048793"/>
    </source>
</evidence>
<evidence type="ECO:0000256" key="9">
    <source>
        <dbReference type="ARBA" id="ARBA00032024"/>
    </source>
</evidence>
<dbReference type="PANTHER" id="PTHR43765:SF2">
    <property type="entry name" value="2-DEHYDROPANTOATE 2-REDUCTASE"/>
    <property type="match status" value="1"/>
</dbReference>
<keyword evidence="6 11" id="KW-0566">Pantothenate biosynthesis</keyword>
<dbReference type="PANTHER" id="PTHR43765">
    <property type="entry name" value="2-DEHYDROPANTOATE 2-REDUCTASE-RELATED"/>
    <property type="match status" value="1"/>
</dbReference>
<evidence type="ECO:0000256" key="2">
    <source>
        <dbReference type="ARBA" id="ARBA00004994"/>
    </source>
</evidence>
<evidence type="ECO:0000256" key="5">
    <source>
        <dbReference type="ARBA" id="ARBA00019465"/>
    </source>
</evidence>
<comment type="caution">
    <text evidence="14">The sequence shown here is derived from an EMBL/GenBank/DDBJ whole genome shotgun (WGS) entry which is preliminary data.</text>
</comment>
<dbReference type="NCBIfam" id="TIGR00745">
    <property type="entry name" value="apbA_panE"/>
    <property type="match status" value="1"/>
</dbReference>
<dbReference type="EC" id="1.1.1.169" evidence="4 11"/>
<keyword evidence="8 11" id="KW-0560">Oxidoreductase</keyword>
<keyword evidence="15" id="KW-1185">Reference proteome</keyword>
<proteinExistence type="inferred from homology"/>
<comment type="pathway">
    <text evidence="2 11">Cofactor biosynthesis; (R)-pantothenate biosynthesis; (R)-pantoate from 3-methyl-2-oxobutanoate: step 2/2.</text>
</comment>
<organism evidence="14 15">
    <name type="scientific">Paenactinomyces guangxiensis</name>
    <dbReference type="NCBI Taxonomy" id="1490290"/>
    <lineage>
        <taxon>Bacteria</taxon>
        <taxon>Bacillati</taxon>
        <taxon>Bacillota</taxon>
        <taxon>Bacilli</taxon>
        <taxon>Bacillales</taxon>
        <taxon>Thermoactinomycetaceae</taxon>
        <taxon>Paenactinomyces</taxon>
    </lineage>
</organism>
<dbReference type="AlphaFoldDB" id="A0A7W1WQM0"/>